<protein>
    <submittedName>
        <fullName evidence="1">Uncharacterized protein</fullName>
    </submittedName>
</protein>
<accession>A0ACC2XJN2</accession>
<evidence type="ECO:0000313" key="2">
    <source>
        <dbReference type="Proteomes" id="UP001234202"/>
    </source>
</evidence>
<gene>
    <name evidence="1" type="ORF">QFC24_003980</name>
</gene>
<reference evidence="1" key="1">
    <citation type="submission" date="2023-04" db="EMBL/GenBank/DDBJ databases">
        <title>Draft Genome sequencing of Naganishia species isolated from polar environments using Oxford Nanopore Technology.</title>
        <authorList>
            <person name="Leo P."/>
            <person name="Venkateswaran K."/>
        </authorList>
    </citation>
    <scope>NUCLEOTIDE SEQUENCE</scope>
    <source>
        <strain evidence="1">DBVPG 5303</strain>
    </source>
</reference>
<keyword evidence="2" id="KW-1185">Reference proteome</keyword>
<dbReference type="EMBL" id="JASBWV010000013">
    <property type="protein sequence ID" value="KAJ9122942.1"/>
    <property type="molecule type" value="Genomic_DNA"/>
</dbReference>
<dbReference type="Proteomes" id="UP001234202">
    <property type="component" value="Unassembled WGS sequence"/>
</dbReference>
<comment type="caution">
    <text evidence="1">The sequence shown here is derived from an EMBL/GenBank/DDBJ whole genome shotgun (WGS) entry which is preliminary data.</text>
</comment>
<proteinExistence type="predicted"/>
<evidence type="ECO:0000313" key="1">
    <source>
        <dbReference type="EMBL" id="KAJ9122942.1"/>
    </source>
</evidence>
<organism evidence="1 2">
    <name type="scientific">Naganishia onofrii</name>
    <dbReference type="NCBI Taxonomy" id="1851511"/>
    <lineage>
        <taxon>Eukaryota</taxon>
        <taxon>Fungi</taxon>
        <taxon>Dikarya</taxon>
        <taxon>Basidiomycota</taxon>
        <taxon>Agaricomycotina</taxon>
        <taxon>Tremellomycetes</taxon>
        <taxon>Filobasidiales</taxon>
        <taxon>Filobasidiaceae</taxon>
        <taxon>Naganishia</taxon>
    </lineage>
</organism>
<sequence>MSNKNRKRSIDGVSGAGEGSSKKAKPHAFFSSFAARKEEASLPPTQRATVRVEAPPTVEHYLHLDPFASPGSDNGGSTSSSKIKIAMYDLDGTLIQPKSGARFPKDATDWKWWDATVKAKLAEVHKEQFHLVIISNQNLKEKPLKAWRSKVSLICADVQLPIRVLAATAKDQYRKPGIGLYELLHDLYEAKGLEIDIENSFYVGDAAGRAGDHNDTDRKFAVNAGLTFYTPEQYFKGSTKNPAYLPFKGLDATAELAAMDDSPLVTPTSTPLIPASTKEIVIFVGYPASGKTSFYNKYFKPHGYIHVNQDTLKTREKCLAVVREEMTFGANGCVVDNTNRDKSTRAYYVAMAKQLHVPVRCFYFTASYQLAKHNNFYRAYVASDVPAAEKRSILPETAFIGFKNALQEPDETEGFDEIRRVNFKFQGTEEDRRLWSRWMS</sequence>
<name>A0ACC2XJN2_9TREE</name>